<dbReference type="EMBL" id="JAHQCS010000107">
    <property type="protein sequence ID" value="MBU9712724.1"/>
    <property type="molecule type" value="Genomic_DNA"/>
</dbReference>
<dbReference type="InterPro" id="IPR009825">
    <property type="entry name" value="ECF_substrate-spec-like"/>
</dbReference>
<feature type="transmembrane region" description="Helical" evidence="5">
    <location>
        <begin position="40"/>
        <end position="64"/>
    </location>
</feature>
<proteinExistence type="inferred from homology"/>
<dbReference type="HAMAP" id="MF_01572">
    <property type="entry name" value="UPF0397"/>
    <property type="match status" value="1"/>
</dbReference>
<evidence type="ECO:0000256" key="1">
    <source>
        <dbReference type="ARBA" id="ARBA00022475"/>
    </source>
</evidence>
<feature type="transmembrane region" description="Helical" evidence="5">
    <location>
        <begin position="115"/>
        <end position="138"/>
    </location>
</feature>
<keyword evidence="3 5" id="KW-1133">Transmembrane helix</keyword>
<name>A0ABS6JGC9_9BACI</name>
<dbReference type="Pfam" id="PF07155">
    <property type="entry name" value="ECF-ribofla_trS"/>
    <property type="match status" value="1"/>
</dbReference>
<evidence type="ECO:0000256" key="5">
    <source>
        <dbReference type="HAMAP-Rule" id="MF_01572"/>
    </source>
</evidence>
<accession>A0ABS6JGC9</accession>
<dbReference type="PANTHER" id="PTHR37815:SF3">
    <property type="entry name" value="UPF0397 PROTEIN SPR0429"/>
    <property type="match status" value="1"/>
</dbReference>
<evidence type="ECO:0000313" key="7">
    <source>
        <dbReference type="Proteomes" id="UP000784880"/>
    </source>
</evidence>
<evidence type="ECO:0000313" key="6">
    <source>
        <dbReference type="EMBL" id="MBU9712724.1"/>
    </source>
</evidence>
<evidence type="ECO:0000256" key="3">
    <source>
        <dbReference type="ARBA" id="ARBA00022989"/>
    </source>
</evidence>
<comment type="subcellular location">
    <subcellularLocation>
        <location evidence="5">Cell membrane</location>
        <topology evidence="5">Multi-pass membrane protein</topology>
    </subcellularLocation>
</comment>
<dbReference type="Proteomes" id="UP000784880">
    <property type="component" value="Unassembled WGS sequence"/>
</dbReference>
<dbReference type="PANTHER" id="PTHR37815">
    <property type="entry name" value="UPF0397 PROTEIN BC_2624-RELATED"/>
    <property type="match status" value="1"/>
</dbReference>
<feature type="transmembrane region" description="Helical" evidence="5">
    <location>
        <begin position="76"/>
        <end position="95"/>
    </location>
</feature>
<comment type="caution">
    <text evidence="6">The sequence shown here is derived from an EMBL/GenBank/DDBJ whole genome shotgun (WGS) entry which is preliminary data.</text>
</comment>
<keyword evidence="4 5" id="KW-0472">Membrane</keyword>
<feature type="transmembrane region" description="Helical" evidence="5">
    <location>
        <begin position="144"/>
        <end position="170"/>
    </location>
</feature>
<evidence type="ECO:0000256" key="2">
    <source>
        <dbReference type="ARBA" id="ARBA00022692"/>
    </source>
</evidence>
<evidence type="ECO:0000256" key="4">
    <source>
        <dbReference type="ARBA" id="ARBA00023136"/>
    </source>
</evidence>
<dbReference type="RefSeq" id="WP_217066899.1">
    <property type="nucleotide sequence ID" value="NZ_JAHQCS010000107.1"/>
</dbReference>
<comment type="similarity">
    <text evidence="5">Belongs to the UPF0397 family.</text>
</comment>
<keyword evidence="1 5" id="KW-1003">Cell membrane</keyword>
<reference evidence="6 7" key="1">
    <citation type="submission" date="2021-06" db="EMBL/GenBank/DDBJ databases">
        <title>Bacillus sp. RD4P76, an endophyte from a halophyte.</title>
        <authorList>
            <person name="Sun J.-Q."/>
        </authorList>
    </citation>
    <scope>NUCLEOTIDE SEQUENCE [LARGE SCALE GENOMIC DNA]</scope>
    <source>
        <strain evidence="6 7">CGMCC 1.15917</strain>
    </source>
</reference>
<gene>
    <name evidence="6" type="ORF">KS419_13315</name>
</gene>
<organism evidence="6 7">
    <name type="scientific">Evansella tamaricis</name>
    <dbReference type="NCBI Taxonomy" id="2069301"/>
    <lineage>
        <taxon>Bacteria</taxon>
        <taxon>Bacillati</taxon>
        <taxon>Bacillota</taxon>
        <taxon>Bacilli</taxon>
        <taxon>Bacillales</taxon>
        <taxon>Bacillaceae</taxon>
        <taxon>Evansella</taxon>
    </lineage>
</organism>
<dbReference type="NCBIfam" id="NF010182">
    <property type="entry name" value="PRK13661.1"/>
    <property type="match status" value="1"/>
</dbReference>
<dbReference type="InterPro" id="IPR022914">
    <property type="entry name" value="UPF0397"/>
</dbReference>
<keyword evidence="7" id="KW-1185">Reference proteome</keyword>
<sequence>MNGKLATKTIVAIGIGVAVFVILNRFAAIPTGVPNTNFQVSYAFLALMAVVYGPIAGALIGFVGHALTDAIVWGSVWWSWVVVSGFVGLAIGLVAKKIDIENGVFGLKEIITFNVTQVVVNAIGWMLIAPSLDILIYVEPENKVYVQGAVAGGFNILTVGVIGTLLLIAYAKTRSKSGSLDAEA</sequence>
<feature type="transmembrane region" description="Helical" evidence="5">
    <location>
        <begin position="6"/>
        <end position="28"/>
    </location>
</feature>
<keyword evidence="2 5" id="KW-0812">Transmembrane</keyword>
<protein>
    <recommendedName>
        <fullName evidence="5">UPF0397 protein KS419_13315</fullName>
    </recommendedName>
</protein>